<sequence length="96" mass="10545">MPTSVMNVRPQARRKIFQLGELCLGDRSLRVHLLDVSEGGARLHCPTVLSVGTAVTLRWQQENWRAVVVWAGSNKCGVRFIAPLAHSSIEALTAPL</sequence>
<organism evidence="2 3">
    <name type="scientific">Sphingomonas suaedae</name>
    <dbReference type="NCBI Taxonomy" id="2599297"/>
    <lineage>
        <taxon>Bacteria</taxon>
        <taxon>Pseudomonadati</taxon>
        <taxon>Pseudomonadota</taxon>
        <taxon>Alphaproteobacteria</taxon>
        <taxon>Sphingomonadales</taxon>
        <taxon>Sphingomonadaceae</taxon>
        <taxon>Sphingomonas</taxon>
    </lineage>
</organism>
<dbReference type="GO" id="GO:0035438">
    <property type="term" value="F:cyclic-di-GMP binding"/>
    <property type="evidence" value="ECO:0007669"/>
    <property type="project" value="InterPro"/>
</dbReference>
<name>A0A518RCC2_9SPHN</name>
<dbReference type="KEGG" id="ssua:FPZ54_02990"/>
<dbReference type="EMBL" id="CP042239">
    <property type="protein sequence ID" value="QDX25089.1"/>
    <property type="molecule type" value="Genomic_DNA"/>
</dbReference>
<dbReference type="SUPFAM" id="SSF141371">
    <property type="entry name" value="PilZ domain-like"/>
    <property type="match status" value="1"/>
</dbReference>
<protein>
    <submittedName>
        <fullName evidence="2">PilZ domain-containing protein</fullName>
    </submittedName>
</protein>
<evidence type="ECO:0000313" key="2">
    <source>
        <dbReference type="EMBL" id="QDX25089.1"/>
    </source>
</evidence>
<dbReference type="Pfam" id="PF07238">
    <property type="entry name" value="PilZ"/>
    <property type="match status" value="1"/>
</dbReference>
<gene>
    <name evidence="2" type="ORF">FPZ54_02990</name>
</gene>
<feature type="domain" description="PilZ" evidence="1">
    <location>
        <begin position="20"/>
        <end position="90"/>
    </location>
</feature>
<reference evidence="2 3" key="1">
    <citation type="submission" date="2019-07" db="EMBL/GenBank/DDBJ databases">
        <title>Sphingomonas alkalisoli sp. nov., isolated from rhizosphere soil of Suaedae salsa.</title>
        <authorList>
            <person name="Zhang H."/>
            <person name="Xu L."/>
            <person name="Zhang J.-X."/>
            <person name="Sun J.-Q."/>
        </authorList>
    </citation>
    <scope>NUCLEOTIDE SEQUENCE [LARGE SCALE GENOMIC DNA]</scope>
    <source>
        <strain evidence="2 3">XS-10</strain>
    </source>
</reference>
<proteinExistence type="predicted"/>
<keyword evidence="3" id="KW-1185">Reference proteome</keyword>
<evidence type="ECO:0000259" key="1">
    <source>
        <dbReference type="Pfam" id="PF07238"/>
    </source>
</evidence>
<accession>A0A518RCC2</accession>
<evidence type="ECO:0000313" key="3">
    <source>
        <dbReference type="Proteomes" id="UP000318055"/>
    </source>
</evidence>
<dbReference type="InterPro" id="IPR009875">
    <property type="entry name" value="PilZ_domain"/>
</dbReference>
<dbReference type="OrthoDB" id="7576798at2"/>
<dbReference type="AlphaFoldDB" id="A0A518RCC2"/>
<dbReference type="Proteomes" id="UP000318055">
    <property type="component" value="Chromosome"/>
</dbReference>